<protein>
    <submittedName>
        <fullName evidence="1">Uncharacterized protein</fullName>
    </submittedName>
</protein>
<proteinExistence type="predicted"/>
<organism evidence="1 2">
    <name type="scientific">Dovyalis caffra</name>
    <dbReference type="NCBI Taxonomy" id="77055"/>
    <lineage>
        <taxon>Eukaryota</taxon>
        <taxon>Viridiplantae</taxon>
        <taxon>Streptophyta</taxon>
        <taxon>Embryophyta</taxon>
        <taxon>Tracheophyta</taxon>
        <taxon>Spermatophyta</taxon>
        <taxon>Magnoliopsida</taxon>
        <taxon>eudicotyledons</taxon>
        <taxon>Gunneridae</taxon>
        <taxon>Pentapetalae</taxon>
        <taxon>rosids</taxon>
        <taxon>fabids</taxon>
        <taxon>Malpighiales</taxon>
        <taxon>Salicaceae</taxon>
        <taxon>Flacourtieae</taxon>
        <taxon>Dovyalis</taxon>
    </lineage>
</organism>
<keyword evidence="2" id="KW-1185">Reference proteome</keyword>
<dbReference type="AlphaFoldDB" id="A0AAV1R0Q6"/>
<name>A0AAV1R0Q6_9ROSI</name>
<evidence type="ECO:0000313" key="1">
    <source>
        <dbReference type="EMBL" id="CAK7327493.1"/>
    </source>
</evidence>
<reference evidence="1 2" key="1">
    <citation type="submission" date="2024-01" db="EMBL/GenBank/DDBJ databases">
        <authorList>
            <person name="Waweru B."/>
        </authorList>
    </citation>
    <scope>NUCLEOTIDE SEQUENCE [LARGE SCALE GENOMIC DNA]</scope>
</reference>
<gene>
    <name evidence="1" type="ORF">DCAF_LOCUS5205</name>
</gene>
<dbReference type="EMBL" id="CAWUPB010000857">
    <property type="protein sequence ID" value="CAK7327493.1"/>
    <property type="molecule type" value="Genomic_DNA"/>
</dbReference>
<dbReference type="Proteomes" id="UP001314170">
    <property type="component" value="Unassembled WGS sequence"/>
</dbReference>
<evidence type="ECO:0000313" key="2">
    <source>
        <dbReference type="Proteomes" id="UP001314170"/>
    </source>
</evidence>
<accession>A0AAV1R0Q6</accession>
<sequence length="97" mass="10376">MALAKGRREAGLEAGFGIDGRQGRLGMTGWVLGSGDNGGEIGFVVAIAGATACRVFERSIGVKVADLIHRLVQYLYKRMTANYSRNLITGTTEDREG</sequence>
<comment type="caution">
    <text evidence="1">The sequence shown here is derived from an EMBL/GenBank/DDBJ whole genome shotgun (WGS) entry which is preliminary data.</text>
</comment>